<feature type="non-terminal residue" evidence="1">
    <location>
        <position position="606"/>
    </location>
</feature>
<comment type="caution">
    <text evidence="1">The sequence shown here is derived from an EMBL/GenBank/DDBJ whole genome shotgun (WGS) entry which is preliminary data.</text>
</comment>
<protein>
    <submittedName>
        <fullName evidence="1">4044_t:CDS:1</fullName>
    </submittedName>
</protein>
<name>A0ACA9LPY1_9GLOM</name>
<sequence length="606" mass="67985">MALKYELEQWGAAVASYDENDYEAALDSFGEINKGVSHFLLEDFGKALANFNDALLYLRGNLLIDYEQLGLKFRLYSCEVLFNRGLCYLYLGQTEQGMNDFSLALKEKQTEDHDVIDEAIAIQGQGFTVFSIPVGIIYRPPEGKLKNVKSKDYLGKAKLVAAVDPDDAFTGFSAQMNTTTPISKARTDGTVDSIPRPDSPTDNIPRPRSLSTNPRSAPFPLRTIRNSGALKSRPADLDEDRPSFTKLQDGPLRNRTPIPIANEVFSEQGDNNTKPITLSRNGSARRPPPNQLRLQNLSRSNTMDSGRPSTKLSNAPLRVNSVRDQNRSAPTRSDSLRSRSNSPRGSPQLRGRGGRPMPQRQNTSARAQFLQKQMQNMSLSDEESYTEYFQNSDQSNPINNNGDYNQMYDFNSGNNKYYSEDSDYLRPNQNDLYGNNNNNDGNSDYNNSNRNPIDQRVTSPPAISPSSRGRSADTNFRPFPAQSVSTPNYANIVFSEDGYGEDDDTQFEMLPPPQKTSPTSPESLKEITKVKIKVYGKNDTRVVMVPVDIVFSELMKRIQEKFASDQPLKLKYKDDDDTYISMTDQEDWEIAIAMLPKSSNGIGRFE</sequence>
<proteinExistence type="predicted"/>
<keyword evidence="2" id="KW-1185">Reference proteome</keyword>
<accession>A0ACA9LPY1</accession>
<organism evidence="1 2">
    <name type="scientific">Acaulospora colombiana</name>
    <dbReference type="NCBI Taxonomy" id="27376"/>
    <lineage>
        <taxon>Eukaryota</taxon>
        <taxon>Fungi</taxon>
        <taxon>Fungi incertae sedis</taxon>
        <taxon>Mucoromycota</taxon>
        <taxon>Glomeromycotina</taxon>
        <taxon>Glomeromycetes</taxon>
        <taxon>Diversisporales</taxon>
        <taxon>Acaulosporaceae</taxon>
        <taxon>Acaulospora</taxon>
    </lineage>
</organism>
<dbReference type="Proteomes" id="UP000789525">
    <property type="component" value="Unassembled WGS sequence"/>
</dbReference>
<dbReference type="EMBL" id="CAJVPT010007675">
    <property type="protein sequence ID" value="CAG8543608.1"/>
    <property type="molecule type" value="Genomic_DNA"/>
</dbReference>
<evidence type="ECO:0000313" key="1">
    <source>
        <dbReference type="EMBL" id="CAG8543608.1"/>
    </source>
</evidence>
<reference evidence="1" key="1">
    <citation type="submission" date="2021-06" db="EMBL/GenBank/DDBJ databases">
        <authorList>
            <person name="Kallberg Y."/>
            <person name="Tangrot J."/>
            <person name="Rosling A."/>
        </authorList>
    </citation>
    <scope>NUCLEOTIDE SEQUENCE</scope>
    <source>
        <strain evidence="1">CL356</strain>
    </source>
</reference>
<gene>
    <name evidence="1" type="ORF">ACOLOM_LOCUS4564</name>
</gene>
<evidence type="ECO:0000313" key="2">
    <source>
        <dbReference type="Proteomes" id="UP000789525"/>
    </source>
</evidence>